<evidence type="ECO:0000256" key="1">
    <source>
        <dbReference type="SAM" id="MobiDB-lite"/>
    </source>
</evidence>
<protein>
    <submittedName>
        <fullName evidence="3">Replication protein A</fullName>
    </submittedName>
</protein>
<evidence type="ECO:0000313" key="3">
    <source>
        <dbReference type="EMBL" id="RMO68421.1"/>
    </source>
</evidence>
<comment type="caution">
    <text evidence="3">The sequence shown here is derived from an EMBL/GenBank/DDBJ whole genome shotgun (WGS) entry which is preliminary data.</text>
</comment>
<dbReference type="Gene3D" id="1.10.340.50">
    <property type="match status" value="1"/>
</dbReference>
<dbReference type="Proteomes" id="UP000274541">
    <property type="component" value="Unassembled WGS sequence"/>
</dbReference>
<gene>
    <name evidence="3" type="ORF">ALQ37_02617</name>
</gene>
<dbReference type="Pfam" id="PF03090">
    <property type="entry name" value="Replicase"/>
    <property type="match status" value="1"/>
</dbReference>
<name>A0A0N8T952_PSEAP</name>
<dbReference type="RefSeq" id="WP_080393213.1">
    <property type="nucleotide sequence ID" value="NZ_JBPDUT010000002.1"/>
</dbReference>
<dbReference type="InterPro" id="IPR014820">
    <property type="entry name" value="PriCT_1"/>
</dbReference>
<feature type="region of interest" description="Disordered" evidence="1">
    <location>
        <begin position="1"/>
        <end position="20"/>
    </location>
</feature>
<dbReference type="AlphaFoldDB" id="A0A0N8T952"/>
<proteinExistence type="predicted"/>
<feature type="domain" description="Primase C-terminal 1" evidence="2">
    <location>
        <begin position="233"/>
        <end position="303"/>
    </location>
</feature>
<evidence type="ECO:0000259" key="2">
    <source>
        <dbReference type="Pfam" id="PF08708"/>
    </source>
</evidence>
<sequence>MAGTSTSHKSKKPVSIILPPNGGNMNAISNALTSASVTDNARSKKQTSKAKAVPTRYFEEGTALNRILTESPYLARCSDNKTAALVRPREHAIRFPYMQINRREMVSWLIFDLDHANSLIWDDLGLPQPNLIVRNRVNGHSHLYYAISPVCTSEKARDKPIQYMKAVYSAFALLLKADPDYNSGPVAKTPGHPWWLTTELHDSVYELADLADYVDTQVSSWSKASRLEDLPESRHVILFEKLRYYAYSVVGQQREEGNFESFCRLLDTYAANINNFSRQGFQTGNLPLSSIRATVRSVSRWTWTKYWGNSSCCRGVMALDRSLPLKQRQRLAAKRTHDVRKRATEAKIREACHALQKRGEQLRLITVAKEAGVTRQTVASHIHIFSELATCPTATDLQPQRGIEPIERSERISLSADLTVSTRPGSKYLHFGSQRENYKNVNHAVHQITACSAVMVAWPLEDSQGHDSSTVLLRSTSPPLHKSSASLDLGSLLEPYSARADA</sequence>
<dbReference type="InterPro" id="IPR004322">
    <property type="entry name" value="Plasmid_replicase_bac"/>
</dbReference>
<dbReference type="EMBL" id="RBPX01000108">
    <property type="protein sequence ID" value="RMO68421.1"/>
    <property type="molecule type" value="Genomic_DNA"/>
</dbReference>
<accession>A0A0N8T952</accession>
<dbReference type="Pfam" id="PF08708">
    <property type="entry name" value="PriCT_1"/>
    <property type="match status" value="1"/>
</dbReference>
<organism evidence="3 4">
    <name type="scientific">Pseudomonas syringae pv. aptata</name>
    <dbReference type="NCBI Taxonomy" id="83167"/>
    <lineage>
        <taxon>Bacteria</taxon>
        <taxon>Pseudomonadati</taxon>
        <taxon>Pseudomonadota</taxon>
        <taxon>Gammaproteobacteria</taxon>
        <taxon>Pseudomonadales</taxon>
        <taxon>Pseudomonadaceae</taxon>
        <taxon>Pseudomonas</taxon>
        <taxon>Pseudomonas syringae</taxon>
    </lineage>
</organism>
<evidence type="ECO:0000313" key="4">
    <source>
        <dbReference type="Proteomes" id="UP000274541"/>
    </source>
</evidence>
<reference evidence="3 4" key="1">
    <citation type="submission" date="2018-08" db="EMBL/GenBank/DDBJ databases">
        <title>Recombination of ecologically and evolutionarily significant loci maintains genetic cohesion in the Pseudomonas syringae species complex.</title>
        <authorList>
            <person name="Dillon M."/>
            <person name="Thakur S."/>
            <person name="Almeida R.N.D."/>
            <person name="Weir B.S."/>
            <person name="Guttman D.S."/>
        </authorList>
    </citation>
    <scope>NUCLEOTIDE SEQUENCE [LARGE SCALE GENOMIC DNA]</scope>
    <source>
        <strain evidence="3 4">ICMP 4388</strain>
    </source>
</reference>